<evidence type="ECO:0000313" key="1">
    <source>
        <dbReference type="EMBL" id="SFV70294.1"/>
    </source>
</evidence>
<name>A0A1W1CWV3_9ZZZZ</name>
<proteinExistence type="predicted"/>
<reference evidence="1" key="1">
    <citation type="submission" date="2016-10" db="EMBL/GenBank/DDBJ databases">
        <authorList>
            <person name="de Groot N.N."/>
        </authorList>
    </citation>
    <scope>NUCLEOTIDE SEQUENCE</scope>
</reference>
<dbReference type="SUPFAM" id="SSF52833">
    <property type="entry name" value="Thioredoxin-like"/>
    <property type="match status" value="1"/>
</dbReference>
<protein>
    <submittedName>
        <fullName evidence="1">Thioredoxin</fullName>
    </submittedName>
</protein>
<accession>A0A1W1CWV3</accession>
<organism evidence="1">
    <name type="scientific">hydrothermal vent metagenome</name>
    <dbReference type="NCBI Taxonomy" id="652676"/>
    <lineage>
        <taxon>unclassified sequences</taxon>
        <taxon>metagenomes</taxon>
        <taxon>ecological metagenomes</taxon>
    </lineage>
</organism>
<dbReference type="InterPro" id="IPR036249">
    <property type="entry name" value="Thioredoxin-like_sf"/>
</dbReference>
<dbReference type="Gene3D" id="1.10.472.60">
    <property type="entry name" value="putative protein disulfide isomerase domain"/>
    <property type="match status" value="1"/>
</dbReference>
<dbReference type="EMBL" id="FPHI01000048">
    <property type="protein sequence ID" value="SFV70294.1"/>
    <property type="molecule type" value="Genomic_DNA"/>
</dbReference>
<gene>
    <name evidence="1" type="ORF">MNB_SV-3-999</name>
</gene>
<sequence>MKKTKLIFVIDPMRSWCWGFVPIIEALRKNHSNLYTFSLLLGGLRQTMPWNTQSKSYLKQNWDAIAQKTSQKFNYNVLKQNHFTYNTYPSCKAVISIRELWGEEKAFEYAHKIQEAEILMQEDFKKVRVLGVNSFPSVIKIDTDEEMICMSGYREVEEILNV</sequence>
<dbReference type="AlphaFoldDB" id="A0A1W1CWV3"/>